<proteinExistence type="predicted"/>
<dbReference type="Pfam" id="PF11095">
    <property type="entry name" value="Gemin7"/>
    <property type="match status" value="1"/>
</dbReference>
<evidence type="ECO:0000256" key="1">
    <source>
        <dbReference type="SAM" id="MobiDB-lite"/>
    </source>
</evidence>
<organism evidence="2">
    <name type="scientific">Paramoeba aestuarina</name>
    <dbReference type="NCBI Taxonomy" id="180227"/>
    <lineage>
        <taxon>Eukaryota</taxon>
        <taxon>Amoebozoa</taxon>
        <taxon>Discosea</taxon>
        <taxon>Flabellinia</taxon>
        <taxon>Dactylopodida</taxon>
        <taxon>Paramoebidae</taxon>
        <taxon>Paramoeba</taxon>
    </lineage>
</organism>
<dbReference type="InterPro" id="IPR020338">
    <property type="entry name" value="SMN_gemin7"/>
</dbReference>
<accession>A0A7S4KVB7</accession>
<feature type="compositionally biased region" description="Basic and acidic residues" evidence="1">
    <location>
        <begin position="1"/>
        <end position="13"/>
    </location>
</feature>
<gene>
    <name evidence="2" type="ORF">NAES01612_LOCUS11913</name>
</gene>
<name>A0A7S4KVB7_9EUKA</name>
<dbReference type="AlphaFoldDB" id="A0A7S4KVB7"/>
<feature type="region of interest" description="Disordered" evidence="1">
    <location>
        <begin position="1"/>
        <end position="47"/>
    </location>
</feature>
<dbReference type="EMBL" id="HBKR01018078">
    <property type="protein sequence ID" value="CAE2306694.1"/>
    <property type="molecule type" value="Transcribed_RNA"/>
</dbReference>
<evidence type="ECO:0000313" key="2">
    <source>
        <dbReference type="EMBL" id="CAE2306694.1"/>
    </source>
</evidence>
<dbReference type="Gene3D" id="2.30.30.100">
    <property type="match status" value="1"/>
</dbReference>
<sequence length="130" mass="14523">MKRKREAEEPTDNKKKKGTVDESEETSSSSSSSPSSPSPSPPSPKTIAKNIKSREKSLKFWKKMTTISPTTTFRMFEGTKVEGVVRVVDGKVERLGVEELKTGYYSYNSAFLRGSDILYCCVEGEIEVEE</sequence>
<protein>
    <submittedName>
        <fullName evidence="2">Uncharacterized protein</fullName>
    </submittedName>
</protein>
<dbReference type="GO" id="GO:0034719">
    <property type="term" value="C:SMN-Sm protein complex"/>
    <property type="evidence" value="ECO:0007669"/>
    <property type="project" value="InterPro"/>
</dbReference>
<reference evidence="2" key="1">
    <citation type="submission" date="2021-01" db="EMBL/GenBank/DDBJ databases">
        <authorList>
            <person name="Corre E."/>
            <person name="Pelletier E."/>
            <person name="Niang G."/>
            <person name="Scheremetjew M."/>
            <person name="Finn R."/>
            <person name="Kale V."/>
            <person name="Holt S."/>
            <person name="Cochrane G."/>
            <person name="Meng A."/>
            <person name="Brown T."/>
            <person name="Cohen L."/>
        </authorList>
    </citation>
    <scope>NUCLEOTIDE SEQUENCE</scope>
    <source>
        <strain evidence="2">SoJaBio B1-5/56/2</strain>
    </source>
</reference>